<evidence type="ECO:0000313" key="1">
    <source>
        <dbReference type="EMBL" id="CAB1448391.1"/>
    </source>
</evidence>
<evidence type="ECO:0000313" key="2">
    <source>
        <dbReference type="Proteomes" id="UP001153269"/>
    </source>
</evidence>
<dbReference type="EMBL" id="CADEAL010003976">
    <property type="protein sequence ID" value="CAB1448391.1"/>
    <property type="molecule type" value="Genomic_DNA"/>
</dbReference>
<comment type="caution">
    <text evidence="1">The sequence shown here is derived from an EMBL/GenBank/DDBJ whole genome shotgun (WGS) entry which is preliminary data.</text>
</comment>
<organism evidence="1 2">
    <name type="scientific">Pleuronectes platessa</name>
    <name type="common">European plaice</name>
    <dbReference type="NCBI Taxonomy" id="8262"/>
    <lineage>
        <taxon>Eukaryota</taxon>
        <taxon>Metazoa</taxon>
        <taxon>Chordata</taxon>
        <taxon>Craniata</taxon>
        <taxon>Vertebrata</taxon>
        <taxon>Euteleostomi</taxon>
        <taxon>Actinopterygii</taxon>
        <taxon>Neopterygii</taxon>
        <taxon>Teleostei</taxon>
        <taxon>Neoteleostei</taxon>
        <taxon>Acanthomorphata</taxon>
        <taxon>Carangaria</taxon>
        <taxon>Pleuronectiformes</taxon>
        <taxon>Pleuronectoidei</taxon>
        <taxon>Pleuronectidae</taxon>
        <taxon>Pleuronectes</taxon>
    </lineage>
</organism>
<proteinExistence type="predicted"/>
<dbReference type="Proteomes" id="UP001153269">
    <property type="component" value="Unassembled WGS sequence"/>
</dbReference>
<keyword evidence="2" id="KW-1185">Reference proteome</keyword>
<gene>
    <name evidence="1" type="ORF">PLEPLA_LOCUS36045</name>
</gene>
<dbReference type="AlphaFoldDB" id="A0A9N7VEK9"/>
<protein>
    <submittedName>
        <fullName evidence="1">Uncharacterized protein</fullName>
    </submittedName>
</protein>
<sequence length="108" mass="11833">MVFLSPARGAHVPEQVAWLVGDILYSLFLLQERVQVHFTFLLCTGEGGGGGGGGRLGRFLLRGNASIMCIYLQVHILPCPSEFETLYPTMRQEGKKHDGAGTLEVRQS</sequence>
<reference evidence="1" key="1">
    <citation type="submission" date="2020-03" db="EMBL/GenBank/DDBJ databases">
        <authorList>
            <person name="Weist P."/>
        </authorList>
    </citation>
    <scope>NUCLEOTIDE SEQUENCE</scope>
</reference>
<name>A0A9N7VEK9_PLEPL</name>
<accession>A0A9N7VEK9</accession>